<organism evidence="9">
    <name type="scientific">Haptolina brevifila</name>
    <dbReference type="NCBI Taxonomy" id="156173"/>
    <lineage>
        <taxon>Eukaryota</taxon>
        <taxon>Haptista</taxon>
        <taxon>Haptophyta</taxon>
        <taxon>Prymnesiophyceae</taxon>
        <taxon>Prymnesiales</taxon>
        <taxon>Prymnesiaceae</taxon>
        <taxon>Haptolina</taxon>
    </lineage>
</organism>
<keyword evidence="6" id="KW-0418">Kinase</keyword>
<dbReference type="PROSITE" id="PS50011">
    <property type="entry name" value="PROTEIN_KINASE_DOM"/>
    <property type="match status" value="1"/>
</dbReference>
<evidence type="ECO:0000256" key="2">
    <source>
        <dbReference type="ARBA" id="ARBA00012425"/>
    </source>
</evidence>
<dbReference type="GO" id="GO:0010389">
    <property type="term" value="P:regulation of G2/M transition of mitotic cell cycle"/>
    <property type="evidence" value="ECO:0007669"/>
    <property type="project" value="TreeGrafter"/>
</dbReference>
<dbReference type="GO" id="GO:0000082">
    <property type="term" value="P:G1/S transition of mitotic cell cycle"/>
    <property type="evidence" value="ECO:0007669"/>
    <property type="project" value="TreeGrafter"/>
</dbReference>
<dbReference type="InterPro" id="IPR000719">
    <property type="entry name" value="Prot_kinase_dom"/>
</dbReference>
<reference evidence="9" key="1">
    <citation type="submission" date="2021-01" db="EMBL/GenBank/DDBJ databases">
        <authorList>
            <person name="Corre E."/>
            <person name="Pelletier E."/>
            <person name="Niang G."/>
            <person name="Scheremetjew M."/>
            <person name="Finn R."/>
            <person name="Kale V."/>
            <person name="Holt S."/>
            <person name="Cochrane G."/>
            <person name="Meng A."/>
            <person name="Brown T."/>
            <person name="Cohen L."/>
        </authorList>
    </citation>
    <scope>NUCLEOTIDE SEQUENCE</scope>
    <source>
        <strain evidence="9">UTEX LB 985</strain>
    </source>
</reference>
<gene>
    <name evidence="9" type="ORF">CBRE1094_LOCUS26282</name>
</gene>
<dbReference type="GO" id="GO:0004693">
    <property type="term" value="F:cyclin-dependent protein serine/threonine kinase activity"/>
    <property type="evidence" value="ECO:0007669"/>
    <property type="project" value="UniProtKB-EC"/>
</dbReference>
<comment type="similarity">
    <text evidence="1">Belongs to the protein kinase superfamily. CMGC Ser/Thr protein kinase family. CDC2/CDKX subfamily.</text>
</comment>
<dbReference type="AlphaFoldDB" id="A0A7S2HCZ9"/>
<dbReference type="Pfam" id="PF00069">
    <property type="entry name" value="Pkinase"/>
    <property type="match status" value="2"/>
</dbReference>
<dbReference type="PANTHER" id="PTHR24056:SF254">
    <property type="entry name" value="CYCLIN-DEPENDENT KINASE 2"/>
    <property type="match status" value="1"/>
</dbReference>
<keyword evidence="5" id="KW-0547">Nucleotide-binding</keyword>
<dbReference type="InterPro" id="IPR011009">
    <property type="entry name" value="Kinase-like_dom_sf"/>
</dbReference>
<accession>A0A7S2HCZ9</accession>
<evidence type="ECO:0000256" key="3">
    <source>
        <dbReference type="ARBA" id="ARBA00022527"/>
    </source>
</evidence>
<dbReference type="GO" id="GO:0007165">
    <property type="term" value="P:signal transduction"/>
    <property type="evidence" value="ECO:0007669"/>
    <property type="project" value="TreeGrafter"/>
</dbReference>
<keyword evidence="3" id="KW-0723">Serine/threonine-protein kinase</keyword>
<name>A0A7S2HCZ9_9EUKA</name>
<dbReference type="GO" id="GO:0000307">
    <property type="term" value="C:cyclin-dependent protein kinase holoenzyme complex"/>
    <property type="evidence" value="ECO:0007669"/>
    <property type="project" value="TreeGrafter"/>
</dbReference>
<dbReference type="EMBL" id="HBGU01048266">
    <property type="protein sequence ID" value="CAD9487098.1"/>
    <property type="molecule type" value="Transcribed_RNA"/>
</dbReference>
<evidence type="ECO:0000313" key="9">
    <source>
        <dbReference type="EMBL" id="CAD9487098.1"/>
    </source>
</evidence>
<dbReference type="InterPro" id="IPR008271">
    <property type="entry name" value="Ser/Thr_kinase_AS"/>
</dbReference>
<sequence>MKRTIEGCRWAESDDDEVSSPAPRRARYAGAAGSSASAAWHAGSARNFAAVSVSVVPATPTEPAGLATPTESDGLVGWARCSKTVSPTASATTFSNRLHPIVFDANSGTLLQSNGRCCRSVNAYVKGNRLGEGSEGVVYAAHERGSAKEAFALKRLNDVANAAHEHNLLAALLPHPRIVAARETVMSPTASAAFLVLQAATCDLRSYLSAHSAVGQRLSVPQVKRVLIDVAAGIAHCHRTSIVHRDLKPSNCLVTHEGRIALTDFGHARLVPRSAVSCGCLDDPDATLLTPGTPVTPIAPNASSSGVRCATANAKSGNALRSGEGVCTLWYRAPELLLGANSYGSPIDVWSLGCVFAELLLLRPLLQGDDSRSQMGKITDLLGAPFEDDWPAIARLPHTSSFLPSTRTPPAQHDKLRRLFGPSFTSEATPLSHSGITLLSSMLMLNPSRRAFPTAVAESSYLREVPLPARWLPTAPVRCPTPRSHEA</sequence>
<keyword evidence="7" id="KW-0067">ATP-binding</keyword>
<dbReference type="InterPro" id="IPR050108">
    <property type="entry name" value="CDK"/>
</dbReference>
<dbReference type="GO" id="GO:0005634">
    <property type="term" value="C:nucleus"/>
    <property type="evidence" value="ECO:0007669"/>
    <property type="project" value="TreeGrafter"/>
</dbReference>
<dbReference type="Gene3D" id="1.10.510.10">
    <property type="entry name" value="Transferase(Phosphotransferase) domain 1"/>
    <property type="match status" value="2"/>
</dbReference>
<evidence type="ECO:0000256" key="6">
    <source>
        <dbReference type="ARBA" id="ARBA00022777"/>
    </source>
</evidence>
<dbReference type="GO" id="GO:0030332">
    <property type="term" value="F:cyclin binding"/>
    <property type="evidence" value="ECO:0007669"/>
    <property type="project" value="TreeGrafter"/>
</dbReference>
<evidence type="ECO:0000259" key="8">
    <source>
        <dbReference type="PROSITE" id="PS50011"/>
    </source>
</evidence>
<dbReference type="PANTHER" id="PTHR24056">
    <property type="entry name" value="CELL DIVISION PROTEIN KINASE"/>
    <property type="match status" value="1"/>
</dbReference>
<dbReference type="SUPFAM" id="SSF56112">
    <property type="entry name" value="Protein kinase-like (PK-like)"/>
    <property type="match status" value="1"/>
</dbReference>
<evidence type="ECO:0000256" key="4">
    <source>
        <dbReference type="ARBA" id="ARBA00022679"/>
    </source>
</evidence>
<keyword evidence="4" id="KW-0808">Transferase</keyword>
<evidence type="ECO:0000256" key="7">
    <source>
        <dbReference type="ARBA" id="ARBA00022840"/>
    </source>
</evidence>
<dbReference type="GO" id="GO:0005737">
    <property type="term" value="C:cytoplasm"/>
    <property type="evidence" value="ECO:0007669"/>
    <property type="project" value="TreeGrafter"/>
</dbReference>
<dbReference type="EC" id="2.7.11.22" evidence="2"/>
<feature type="domain" description="Protein kinase" evidence="8">
    <location>
        <begin position="124"/>
        <end position="462"/>
    </location>
</feature>
<evidence type="ECO:0000256" key="5">
    <source>
        <dbReference type="ARBA" id="ARBA00022741"/>
    </source>
</evidence>
<proteinExistence type="inferred from homology"/>
<dbReference type="GO" id="GO:0005524">
    <property type="term" value="F:ATP binding"/>
    <property type="evidence" value="ECO:0007669"/>
    <property type="project" value="UniProtKB-KW"/>
</dbReference>
<protein>
    <recommendedName>
        <fullName evidence="2">cyclin-dependent kinase</fullName>
        <ecNumber evidence="2">2.7.11.22</ecNumber>
    </recommendedName>
</protein>
<dbReference type="PROSITE" id="PS00108">
    <property type="entry name" value="PROTEIN_KINASE_ST"/>
    <property type="match status" value="1"/>
</dbReference>
<dbReference type="GO" id="GO:0010468">
    <property type="term" value="P:regulation of gene expression"/>
    <property type="evidence" value="ECO:0007669"/>
    <property type="project" value="TreeGrafter"/>
</dbReference>
<dbReference type="SMART" id="SM00220">
    <property type="entry name" value="S_TKc"/>
    <property type="match status" value="1"/>
</dbReference>
<evidence type="ECO:0000256" key="1">
    <source>
        <dbReference type="ARBA" id="ARBA00006485"/>
    </source>
</evidence>